<evidence type="ECO:0000313" key="1">
    <source>
        <dbReference type="EnsemblMetazoa" id="AFAF001939-PA"/>
    </source>
</evidence>
<sequence length="196" mass="19760">MGGRSGRGGGRRYGGPSATVVGDCNPFISAPSTIFSRTLLVTFLLMTFNVNVCQVVEAAASASASASAAAGIERRPSTELERPDGLKMHHYGITSAASSASLHHAAGGTSTASSSSASAASAAALVAGGLSSPASALTGTAAEKPYFDDVNSRNVTTVVDDTAVLKCRVKHKGDRTLDFAINPAPPTGATLCINDF</sequence>
<dbReference type="VEuPathDB" id="VectorBase:AFAF001939"/>
<reference evidence="1" key="2">
    <citation type="submission" date="2020-05" db="UniProtKB">
        <authorList>
            <consortium name="EnsemblMetazoa"/>
        </authorList>
    </citation>
    <scope>IDENTIFICATION</scope>
    <source>
        <strain evidence="1">FAR1</strain>
    </source>
</reference>
<proteinExistence type="predicted"/>
<dbReference type="EMBL" id="AXCN02001493">
    <property type="status" value="NOT_ANNOTATED_CDS"/>
    <property type="molecule type" value="Genomic_DNA"/>
</dbReference>
<organism evidence="1 2">
    <name type="scientific">Anopheles farauti</name>
    <dbReference type="NCBI Taxonomy" id="69004"/>
    <lineage>
        <taxon>Eukaryota</taxon>
        <taxon>Metazoa</taxon>
        <taxon>Ecdysozoa</taxon>
        <taxon>Arthropoda</taxon>
        <taxon>Hexapoda</taxon>
        <taxon>Insecta</taxon>
        <taxon>Pterygota</taxon>
        <taxon>Neoptera</taxon>
        <taxon>Endopterygota</taxon>
        <taxon>Diptera</taxon>
        <taxon>Nematocera</taxon>
        <taxon>Culicoidea</taxon>
        <taxon>Culicidae</taxon>
        <taxon>Anophelinae</taxon>
        <taxon>Anopheles</taxon>
    </lineage>
</organism>
<keyword evidence="2" id="KW-1185">Reference proteome</keyword>
<accession>A0A182Q2R8</accession>
<dbReference type="STRING" id="69004.A0A182Q2R8"/>
<protein>
    <recommendedName>
        <fullName evidence="3">Ig-like domain-containing protein</fullName>
    </recommendedName>
</protein>
<dbReference type="EnsemblMetazoa" id="AFAF001939-RA">
    <property type="protein sequence ID" value="AFAF001939-PA"/>
    <property type="gene ID" value="AFAF001939"/>
</dbReference>
<evidence type="ECO:0000313" key="2">
    <source>
        <dbReference type="Proteomes" id="UP000075886"/>
    </source>
</evidence>
<evidence type="ECO:0008006" key="3">
    <source>
        <dbReference type="Google" id="ProtNLM"/>
    </source>
</evidence>
<dbReference type="AlphaFoldDB" id="A0A182Q2R8"/>
<dbReference type="EMBL" id="AXCN02001494">
    <property type="status" value="NOT_ANNOTATED_CDS"/>
    <property type="molecule type" value="Genomic_DNA"/>
</dbReference>
<reference evidence="2" key="1">
    <citation type="submission" date="2014-01" db="EMBL/GenBank/DDBJ databases">
        <title>The Genome Sequence of Anopheles farauti FAR1 (V2).</title>
        <authorList>
            <consortium name="The Broad Institute Genomics Platform"/>
            <person name="Neafsey D.E."/>
            <person name="Besansky N."/>
            <person name="Howell P."/>
            <person name="Walton C."/>
            <person name="Young S.K."/>
            <person name="Zeng Q."/>
            <person name="Gargeya S."/>
            <person name="Fitzgerald M."/>
            <person name="Haas B."/>
            <person name="Abouelleil A."/>
            <person name="Allen A.W."/>
            <person name="Alvarado L."/>
            <person name="Arachchi H.M."/>
            <person name="Berlin A.M."/>
            <person name="Chapman S.B."/>
            <person name="Gainer-Dewar J."/>
            <person name="Goldberg J."/>
            <person name="Griggs A."/>
            <person name="Gujja S."/>
            <person name="Hansen M."/>
            <person name="Howarth C."/>
            <person name="Imamovic A."/>
            <person name="Ireland A."/>
            <person name="Larimer J."/>
            <person name="McCowan C."/>
            <person name="Murphy C."/>
            <person name="Pearson M."/>
            <person name="Poon T.W."/>
            <person name="Priest M."/>
            <person name="Roberts A."/>
            <person name="Saif S."/>
            <person name="Shea T."/>
            <person name="Sisk P."/>
            <person name="Sykes S."/>
            <person name="Wortman J."/>
            <person name="Nusbaum C."/>
            <person name="Birren B."/>
        </authorList>
    </citation>
    <scope>NUCLEOTIDE SEQUENCE [LARGE SCALE GENOMIC DNA]</scope>
    <source>
        <strain evidence="2">FAR1</strain>
    </source>
</reference>
<name>A0A182Q2R8_9DIPT</name>
<dbReference type="Proteomes" id="UP000075886">
    <property type="component" value="Unassembled WGS sequence"/>
</dbReference>